<evidence type="ECO:0000313" key="2">
    <source>
        <dbReference type="EMBL" id="CEK60258.1"/>
    </source>
</evidence>
<protein>
    <submittedName>
        <fullName evidence="2">Uncharacterized protein</fullName>
    </submittedName>
</protein>
<evidence type="ECO:0000256" key="1">
    <source>
        <dbReference type="SAM" id="MobiDB-lite"/>
    </source>
</evidence>
<feature type="non-terminal residue" evidence="2">
    <location>
        <position position="1"/>
    </location>
</feature>
<reference evidence="2" key="1">
    <citation type="submission" date="2014-12" db="EMBL/GenBank/DDBJ databases">
        <title>Insight into the proteome of Arion vulgaris.</title>
        <authorList>
            <person name="Aradska J."/>
            <person name="Bulat T."/>
            <person name="Smidak R."/>
            <person name="Sarate P."/>
            <person name="Gangsoo J."/>
            <person name="Sialana F."/>
            <person name="Bilban M."/>
            <person name="Lubec G."/>
        </authorList>
    </citation>
    <scope>NUCLEOTIDE SEQUENCE</scope>
    <source>
        <tissue evidence="2">Skin</tissue>
    </source>
</reference>
<name>A0A0B6YVK7_9EUPU</name>
<feature type="region of interest" description="Disordered" evidence="1">
    <location>
        <begin position="47"/>
        <end position="94"/>
    </location>
</feature>
<feature type="non-terminal residue" evidence="2">
    <location>
        <position position="94"/>
    </location>
</feature>
<feature type="compositionally biased region" description="Polar residues" evidence="1">
    <location>
        <begin position="48"/>
        <end position="75"/>
    </location>
</feature>
<feature type="compositionally biased region" description="Polar residues" evidence="1">
    <location>
        <begin position="83"/>
        <end position="94"/>
    </location>
</feature>
<dbReference type="AlphaFoldDB" id="A0A0B6YVK7"/>
<gene>
    <name evidence="2" type="primary">ORF38897</name>
</gene>
<proteinExistence type="predicted"/>
<organism evidence="2">
    <name type="scientific">Arion vulgaris</name>
    <dbReference type="NCBI Taxonomy" id="1028688"/>
    <lineage>
        <taxon>Eukaryota</taxon>
        <taxon>Metazoa</taxon>
        <taxon>Spiralia</taxon>
        <taxon>Lophotrochozoa</taxon>
        <taxon>Mollusca</taxon>
        <taxon>Gastropoda</taxon>
        <taxon>Heterobranchia</taxon>
        <taxon>Euthyneura</taxon>
        <taxon>Panpulmonata</taxon>
        <taxon>Eupulmonata</taxon>
        <taxon>Stylommatophora</taxon>
        <taxon>Helicina</taxon>
        <taxon>Arionoidea</taxon>
        <taxon>Arionidae</taxon>
        <taxon>Arion</taxon>
    </lineage>
</organism>
<dbReference type="EMBL" id="HACG01013393">
    <property type="protein sequence ID" value="CEK60258.1"/>
    <property type="molecule type" value="Transcribed_RNA"/>
</dbReference>
<accession>A0A0B6YVK7</accession>
<sequence>TESQYDEVTELQSCSYDEFLNSLGTDRQSCQADVTSDTPVRDADVETMSDSLGESVSQVLQGDSQVTDDGSSTALNVGESGGPTDTLSSLDSGC</sequence>